<evidence type="ECO:0000256" key="1">
    <source>
        <dbReference type="SAM" id="SignalP"/>
    </source>
</evidence>
<sequence length="131" mass="13684">MFRPALLLAAVSTMLLAFQCGDDEPQPTCVGGTVLGAHCGSPSGNYGYVLEVPADYPTSVSWTDPATGTNYKHVVTALNLPTDLQRAGHKVYFVSHPATNAELAALGVRTADCPAPPLPVTLESVNSTPCQ</sequence>
<reference evidence="2 3" key="1">
    <citation type="submission" date="2015-11" db="EMBL/GenBank/DDBJ databases">
        <title>Solirubrum puertoriconensis gen. nov. an environmental bacteria isolated in Puerto Rico.</title>
        <authorList>
            <person name="Cuebas-Irizarry M.F."/>
            <person name="Montalvo-Rodriguez R."/>
        </authorList>
    </citation>
    <scope>NUCLEOTIDE SEQUENCE [LARGE SCALE GENOMIC DNA]</scope>
    <source>
        <strain evidence="2 3">MC1A</strain>
    </source>
</reference>
<accession>A0A9X0HNK3</accession>
<dbReference type="Proteomes" id="UP000054223">
    <property type="component" value="Unassembled WGS sequence"/>
</dbReference>
<feature type="chain" id="PRO_5040901281" description="Secreted protein" evidence="1">
    <location>
        <begin position="18"/>
        <end position="131"/>
    </location>
</feature>
<protein>
    <recommendedName>
        <fullName evidence="4">Secreted protein</fullName>
    </recommendedName>
</protein>
<comment type="caution">
    <text evidence="2">The sequence shown here is derived from an EMBL/GenBank/DDBJ whole genome shotgun (WGS) entry which is preliminary data.</text>
</comment>
<evidence type="ECO:0000313" key="3">
    <source>
        <dbReference type="Proteomes" id="UP000054223"/>
    </source>
</evidence>
<feature type="signal peptide" evidence="1">
    <location>
        <begin position="1"/>
        <end position="17"/>
    </location>
</feature>
<keyword evidence="1" id="KW-0732">Signal</keyword>
<name>A0A9X0HNK3_SOLP1</name>
<evidence type="ECO:0008006" key="4">
    <source>
        <dbReference type="Google" id="ProtNLM"/>
    </source>
</evidence>
<proteinExistence type="predicted"/>
<keyword evidence="3" id="KW-1185">Reference proteome</keyword>
<gene>
    <name evidence="2" type="ORF">ASU33_16470</name>
</gene>
<evidence type="ECO:0000313" key="2">
    <source>
        <dbReference type="EMBL" id="KUG09330.1"/>
    </source>
</evidence>
<dbReference type="EMBL" id="LNAL01000003">
    <property type="protein sequence ID" value="KUG09330.1"/>
    <property type="molecule type" value="Genomic_DNA"/>
</dbReference>
<dbReference type="AlphaFoldDB" id="A0A9X0HNK3"/>
<organism evidence="2 3">
    <name type="scientific">Solirubrum puertoriconensis</name>
    <dbReference type="NCBI Taxonomy" id="1751427"/>
    <lineage>
        <taxon>Bacteria</taxon>
        <taxon>Pseudomonadati</taxon>
        <taxon>Bacteroidota</taxon>
        <taxon>Cytophagia</taxon>
        <taxon>Cytophagales</taxon>
    </lineage>
</organism>